<evidence type="ECO:0000313" key="10">
    <source>
        <dbReference type="Proteomes" id="UP000694580"/>
    </source>
</evidence>
<evidence type="ECO:0000256" key="5">
    <source>
        <dbReference type="ARBA" id="ARBA00022949"/>
    </source>
</evidence>
<dbReference type="InterPro" id="IPR017974">
    <property type="entry name" value="Claudin_CS"/>
</dbReference>
<proteinExistence type="inferred from homology"/>
<reference evidence="9" key="2">
    <citation type="submission" date="2025-08" db="UniProtKB">
        <authorList>
            <consortium name="Ensembl"/>
        </authorList>
    </citation>
    <scope>IDENTIFICATION</scope>
</reference>
<dbReference type="GO" id="GO:0005923">
    <property type="term" value="C:bicellular tight junction"/>
    <property type="evidence" value="ECO:0007669"/>
    <property type="project" value="UniProtKB-SubCell"/>
</dbReference>
<dbReference type="InterPro" id="IPR004031">
    <property type="entry name" value="PMP22/EMP/MP20/Claudin"/>
</dbReference>
<keyword evidence="10" id="KW-1185">Reference proteome</keyword>
<dbReference type="GeneTree" id="ENSGT00920000149270"/>
<keyword evidence="3 8" id="KW-1003">Cell membrane</keyword>
<dbReference type="PANTHER" id="PTHR12002">
    <property type="entry name" value="CLAUDIN"/>
    <property type="match status" value="1"/>
</dbReference>
<dbReference type="PRINTS" id="PR01077">
    <property type="entry name" value="CLAUDIN"/>
</dbReference>
<name>A0AAY4CDD3_9TELE</name>
<gene>
    <name evidence="9" type="primary">cldni</name>
</gene>
<dbReference type="GO" id="GO:0005198">
    <property type="term" value="F:structural molecule activity"/>
    <property type="evidence" value="ECO:0007669"/>
    <property type="project" value="InterPro"/>
</dbReference>
<comment type="caution">
    <text evidence="8">Lacks conserved residue(s) required for the propagation of feature annotation.</text>
</comment>
<comment type="function">
    <text evidence="8">Claudins function as major constituents of the tight junction complexes that regulate the permeability of epithelia.</text>
</comment>
<dbReference type="Pfam" id="PF00822">
    <property type="entry name" value="PMP22_Claudin"/>
    <property type="match status" value="1"/>
</dbReference>
<dbReference type="AlphaFoldDB" id="A0AAY4CDD3"/>
<dbReference type="Proteomes" id="UP000694580">
    <property type="component" value="Chromosome 7"/>
</dbReference>
<dbReference type="PROSITE" id="PS01346">
    <property type="entry name" value="CLAUDIN"/>
    <property type="match status" value="1"/>
</dbReference>
<feature type="transmembrane region" description="Helical" evidence="8">
    <location>
        <begin position="110"/>
        <end position="137"/>
    </location>
</feature>
<sequence length="178" mass="19023">MASSRVQLTCAALTFLGFIGAVVTCSLPYWRVITFKNSHMESTTYMGLWKICAVGNGASELHCIAYSSDAYVGMVLYARPMTVICCLLSGLVLIMLFTTKFQNEDIQPKIHLGCGIMLLVAGLFIIISVSLVAIILFPEMALDVEVHKGACIAIGSCAGVVMLLAGGLLCGFSLRSTN</sequence>
<evidence type="ECO:0000256" key="6">
    <source>
        <dbReference type="ARBA" id="ARBA00022989"/>
    </source>
</evidence>
<organism evidence="9 10">
    <name type="scientific">Denticeps clupeoides</name>
    <name type="common">denticle herring</name>
    <dbReference type="NCBI Taxonomy" id="299321"/>
    <lineage>
        <taxon>Eukaryota</taxon>
        <taxon>Metazoa</taxon>
        <taxon>Chordata</taxon>
        <taxon>Craniata</taxon>
        <taxon>Vertebrata</taxon>
        <taxon>Euteleostomi</taxon>
        <taxon>Actinopterygii</taxon>
        <taxon>Neopterygii</taxon>
        <taxon>Teleostei</taxon>
        <taxon>Clupei</taxon>
        <taxon>Clupeiformes</taxon>
        <taxon>Denticipitoidei</taxon>
        <taxon>Denticipitidae</taxon>
        <taxon>Denticeps</taxon>
    </lineage>
</organism>
<reference evidence="9" key="3">
    <citation type="submission" date="2025-09" db="UniProtKB">
        <authorList>
            <consortium name="Ensembl"/>
        </authorList>
    </citation>
    <scope>IDENTIFICATION</scope>
</reference>
<evidence type="ECO:0000256" key="8">
    <source>
        <dbReference type="RuleBase" id="RU060637"/>
    </source>
</evidence>
<dbReference type="InterPro" id="IPR006187">
    <property type="entry name" value="Claudin"/>
</dbReference>
<dbReference type="GO" id="GO:0005886">
    <property type="term" value="C:plasma membrane"/>
    <property type="evidence" value="ECO:0007669"/>
    <property type="project" value="UniProtKB-SubCell"/>
</dbReference>
<feature type="transmembrane region" description="Helical" evidence="8">
    <location>
        <begin position="76"/>
        <end position="98"/>
    </location>
</feature>
<evidence type="ECO:0000313" key="9">
    <source>
        <dbReference type="Ensembl" id="ENSDCDP00010030719.1"/>
    </source>
</evidence>
<evidence type="ECO:0000256" key="4">
    <source>
        <dbReference type="ARBA" id="ARBA00022692"/>
    </source>
</evidence>
<feature type="transmembrane region" description="Helical" evidence="8">
    <location>
        <begin position="152"/>
        <end position="174"/>
    </location>
</feature>
<evidence type="ECO:0000256" key="3">
    <source>
        <dbReference type="ARBA" id="ARBA00022475"/>
    </source>
</evidence>
<keyword evidence="7 8" id="KW-0472">Membrane</keyword>
<evidence type="ECO:0000256" key="7">
    <source>
        <dbReference type="ARBA" id="ARBA00023136"/>
    </source>
</evidence>
<accession>A0AAY4CDD3</accession>
<dbReference type="Ensembl" id="ENSDCDT00010038104.1">
    <property type="protein sequence ID" value="ENSDCDP00010030719.1"/>
    <property type="gene ID" value="ENSDCDG00010019677.1"/>
</dbReference>
<keyword evidence="5 8" id="KW-0965">Cell junction</keyword>
<dbReference type="Gene3D" id="1.20.140.150">
    <property type="match status" value="1"/>
</dbReference>
<keyword evidence="2 8" id="KW-0796">Tight junction</keyword>
<keyword evidence="4 8" id="KW-0812">Transmembrane</keyword>
<comment type="subcellular location">
    <subcellularLocation>
        <location evidence="8">Cell junction</location>
        <location evidence="8">Tight junction</location>
    </subcellularLocation>
    <subcellularLocation>
        <location evidence="8">Cell membrane</location>
        <topology evidence="8">Multi-pass membrane protein</topology>
    </subcellularLocation>
</comment>
<evidence type="ECO:0000256" key="2">
    <source>
        <dbReference type="ARBA" id="ARBA00022427"/>
    </source>
</evidence>
<protein>
    <recommendedName>
        <fullName evidence="8">Claudin</fullName>
    </recommendedName>
</protein>
<reference evidence="9 10" key="1">
    <citation type="submission" date="2020-06" db="EMBL/GenBank/DDBJ databases">
        <authorList>
            <consortium name="Wellcome Sanger Institute Data Sharing"/>
        </authorList>
    </citation>
    <scope>NUCLEOTIDE SEQUENCE [LARGE SCALE GENOMIC DNA]</scope>
</reference>
<evidence type="ECO:0000256" key="1">
    <source>
        <dbReference type="ARBA" id="ARBA00008295"/>
    </source>
</evidence>
<keyword evidence="6 8" id="KW-1133">Transmembrane helix</keyword>
<comment type="similarity">
    <text evidence="1 8">Belongs to the claudin family.</text>
</comment>